<keyword evidence="11" id="KW-0234">DNA repair</keyword>
<dbReference type="CDD" id="cd00788">
    <property type="entry name" value="KU70"/>
    <property type="match status" value="1"/>
</dbReference>
<dbReference type="FunFam" id="2.40.290.10:FF:000001">
    <property type="entry name" value="X-ray repair cross complementing 6"/>
    <property type="match status" value="1"/>
</dbReference>
<dbReference type="Proteomes" id="UP001497623">
    <property type="component" value="Unassembled WGS sequence"/>
</dbReference>
<evidence type="ECO:0000256" key="8">
    <source>
        <dbReference type="ARBA" id="ARBA00022840"/>
    </source>
</evidence>
<evidence type="ECO:0000256" key="5">
    <source>
        <dbReference type="ARBA" id="ARBA00022763"/>
    </source>
</evidence>
<comment type="subcellular location">
    <subcellularLocation>
        <location evidence="1">Nucleus</location>
    </subcellularLocation>
</comment>
<evidence type="ECO:0000313" key="16">
    <source>
        <dbReference type="EMBL" id="CAL4059820.1"/>
    </source>
</evidence>
<dbReference type="GO" id="GO:0003690">
    <property type="term" value="F:double-stranded DNA binding"/>
    <property type="evidence" value="ECO:0007669"/>
    <property type="project" value="TreeGrafter"/>
</dbReference>
<dbReference type="PANTHER" id="PTHR12604">
    <property type="entry name" value="KU AUTOANTIGEN DNA HELICASE"/>
    <property type="match status" value="1"/>
</dbReference>
<dbReference type="GO" id="GO:0043564">
    <property type="term" value="C:Ku70:Ku80 complex"/>
    <property type="evidence" value="ECO:0007669"/>
    <property type="project" value="InterPro"/>
</dbReference>
<dbReference type="GO" id="GO:0006303">
    <property type="term" value="P:double-strand break repair via nonhomologous end joining"/>
    <property type="evidence" value="ECO:0007669"/>
    <property type="project" value="InterPro"/>
</dbReference>
<dbReference type="AlphaFoldDB" id="A0AAV2PJ62"/>
<dbReference type="GO" id="GO:0003684">
    <property type="term" value="F:damaged DNA binding"/>
    <property type="evidence" value="ECO:0007669"/>
    <property type="project" value="InterPro"/>
</dbReference>
<reference evidence="16 17" key="1">
    <citation type="submission" date="2024-05" db="EMBL/GenBank/DDBJ databases">
        <authorList>
            <person name="Wallberg A."/>
        </authorList>
    </citation>
    <scope>NUCLEOTIDE SEQUENCE [LARGE SCALE GENOMIC DNA]</scope>
</reference>
<dbReference type="GO" id="GO:0000723">
    <property type="term" value="P:telomere maintenance"/>
    <property type="evidence" value="ECO:0007669"/>
    <property type="project" value="InterPro"/>
</dbReference>
<feature type="region of interest" description="Disordered" evidence="14">
    <location>
        <begin position="192"/>
        <end position="215"/>
    </location>
</feature>
<dbReference type="Gene3D" id="2.40.290.10">
    <property type="match status" value="1"/>
</dbReference>
<evidence type="ECO:0000256" key="7">
    <source>
        <dbReference type="ARBA" id="ARBA00022806"/>
    </source>
</evidence>
<dbReference type="GO" id="GO:0042162">
    <property type="term" value="F:telomeric DNA binding"/>
    <property type="evidence" value="ECO:0007669"/>
    <property type="project" value="InterPro"/>
</dbReference>
<dbReference type="SUPFAM" id="SSF100939">
    <property type="entry name" value="SPOC domain-like"/>
    <property type="match status" value="1"/>
</dbReference>
<name>A0AAV2PJ62_MEGNR</name>
<accession>A0AAV2PJ62</accession>
<comment type="subunit">
    <text evidence="13">Heterodimer of a 70 kDa and a 80 kDa subunit.</text>
</comment>
<evidence type="ECO:0000256" key="10">
    <source>
        <dbReference type="ARBA" id="ARBA00023172"/>
    </source>
</evidence>
<keyword evidence="17" id="KW-1185">Reference proteome</keyword>
<keyword evidence="4" id="KW-0547">Nucleotide-binding</keyword>
<evidence type="ECO:0000256" key="9">
    <source>
        <dbReference type="ARBA" id="ARBA00023125"/>
    </source>
</evidence>
<dbReference type="NCBIfam" id="TIGR00578">
    <property type="entry name" value="ku70"/>
    <property type="match status" value="1"/>
</dbReference>
<dbReference type="GO" id="GO:0006310">
    <property type="term" value="P:DNA recombination"/>
    <property type="evidence" value="ECO:0007669"/>
    <property type="project" value="UniProtKB-KW"/>
</dbReference>
<comment type="similarity">
    <text evidence="2">Belongs to the ku70 family.</text>
</comment>
<comment type="caution">
    <text evidence="16">The sequence shown here is derived from an EMBL/GenBank/DDBJ whole genome shotgun (WGS) entry which is preliminary data.</text>
</comment>
<evidence type="ECO:0000256" key="12">
    <source>
        <dbReference type="ARBA" id="ARBA00023242"/>
    </source>
</evidence>
<dbReference type="GO" id="GO:0005524">
    <property type="term" value="F:ATP binding"/>
    <property type="evidence" value="ECO:0007669"/>
    <property type="project" value="UniProtKB-KW"/>
</dbReference>
<keyword evidence="9" id="KW-0238">DNA-binding</keyword>
<proteinExistence type="inferred from homology"/>
<dbReference type="GO" id="GO:0003678">
    <property type="term" value="F:DNA helicase activity"/>
    <property type="evidence" value="ECO:0007669"/>
    <property type="project" value="InterPro"/>
</dbReference>
<dbReference type="Pfam" id="PF02735">
    <property type="entry name" value="Ku"/>
    <property type="match status" value="1"/>
</dbReference>
<dbReference type="GO" id="GO:0016787">
    <property type="term" value="F:hydrolase activity"/>
    <property type="evidence" value="ECO:0007669"/>
    <property type="project" value="UniProtKB-KW"/>
</dbReference>
<evidence type="ECO:0000259" key="15">
    <source>
        <dbReference type="SMART" id="SM00559"/>
    </source>
</evidence>
<dbReference type="EMBL" id="CAXKWB010000205">
    <property type="protein sequence ID" value="CAL4059820.1"/>
    <property type="molecule type" value="Genomic_DNA"/>
</dbReference>
<keyword evidence="12" id="KW-0539">Nucleus</keyword>
<keyword evidence="10" id="KW-0233">DNA recombination</keyword>
<dbReference type="InterPro" id="IPR005160">
    <property type="entry name" value="Ku_C"/>
</dbReference>
<keyword evidence="5" id="KW-0227">DNA damage</keyword>
<organism evidence="16 17">
    <name type="scientific">Meganyctiphanes norvegica</name>
    <name type="common">Northern krill</name>
    <name type="synonym">Thysanopoda norvegica</name>
    <dbReference type="NCBI Taxonomy" id="48144"/>
    <lineage>
        <taxon>Eukaryota</taxon>
        <taxon>Metazoa</taxon>
        <taxon>Ecdysozoa</taxon>
        <taxon>Arthropoda</taxon>
        <taxon>Crustacea</taxon>
        <taxon>Multicrustacea</taxon>
        <taxon>Malacostraca</taxon>
        <taxon>Eumalacostraca</taxon>
        <taxon>Eucarida</taxon>
        <taxon>Euphausiacea</taxon>
        <taxon>Euphausiidae</taxon>
        <taxon>Meganyctiphanes</taxon>
    </lineage>
</organism>
<sequence>MQLLGFKPIKAIKSYYHIRTANFIYPDEKNVQGSTKMFAALLDRCIAREVAAIVRLVPRKNASVAWAALIPQMEETDDKNCQVSPPGFHVCFLPFADDFRNLEIENRARAKPDQVDAAKEVVKKLHFRYSPDNFENPDLQTHWANIEALALNRSQLEEVIDYTIPNYDRIEKKAGQLLSNLAEIVFPPGYDPNKVQKRPSNYSAPAAKKPKPDLSKMSVEDLAKGGMVDKLNMGDLKVWLGDKGVKITGKKKPQLVQDVYDTLGINI</sequence>
<evidence type="ECO:0000256" key="2">
    <source>
        <dbReference type="ARBA" id="ARBA00005240"/>
    </source>
</evidence>
<evidence type="ECO:0000256" key="4">
    <source>
        <dbReference type="ARBA" id="ARBA00022741"/>
    </source>
</evidence>
<feature type="domain" description="Ku" evidence="15">
    <location>
        <begin position="1"/>
        <end position="109"/>
    </location>
</feature>
<evidence type="ECO:0000256" key="11">
    <source>
        <dbReference type="ARBA" id="ARBA00023204"/>
    </source>
</evidence>
<dbReference type="SMART" id="SM00559">
    <property type="entry name" value="Ku78"/>
    <property type="match status" value="1"/>
</dbReference>
<evidence type="ECO:0000256" key="14">
    <source>
        <dbReference type="SAM" id="MobiDB-lite"/>
    </source>
</evidence>
<dbReference type="InterPro" id="IPR006164">
    <property type="entry name" value="DNA_bd_Ku70/Ku80"/>
</dbReference>
<evidence type="ECO:0000313" key="17">
    <source>
        <dbReference type="Proteomes" id="UP001497623"/>
    </source>
</evidence>
<dbReference type="InterPro" id="IPR016194">
    <property type="entry name" value="SPOC-like_C_dom_sf"/>
</dbReference>
<evidence type="ECO:0000256" key="3">
    <source>
        <dbReference type="ARBA" id="ARBA00014630"/>
    </source>
</evidence>
<dbReference type="InterPro" id="IPR047087">
    <property type="entry name" value="KU70_core_dom"/>
</dbReference>
<dbReference type="InterPro" id="IPR006165">
    <property type="entry name" value="Ku70"/>
</dbReference>
<evidence type="ECO:0000256" key="6">
    <source>
        <dbReference type="ARBA" id="ARBA00022801"/>
    </source>
</evidence>
<dbReference type="Gene3D" id="1.10.1600.10">
    <property type="match status" value="1"/>
</dbReference>
<dbReference type="PANTHER" id="PTHR12604:SF2">
    <property type="entry name" value="X-RAY REPAIR CROSS-COMPLEMENTING PROTEIN 6"/>
    <property type="match status" value="1"/>
</dbReference>
<dbReference type="Pfam" id="PF03730">
    <property type="entry name" value="Ku_C"/>
    <property type="match status" value="1"/>
</dbReference>
<evidence type="ECO:0000256" key="13">
    <source>
        <dbReference type="ARBA" id="ARBA00065167"/>
    </source>
</evidence>
<evidence type="ECO:0000256" key="1">
    <source>
        <dbReference type="ARBA" id="ARBA00004123"/>
    </source>
</evidence>
<protein>
    <recommendedName>
        <fullName evidence="3">ATP-dependent DNA helicase 2 subunit 1</fullName>
    </recommendedName>
</protein>
<keyword evidence="6" id="KW-0378">Hydrolase</keyword>
<gene>
    <name evidence="16" type="ORF">MNOR_LOCUS863</name>
</gene>
<keyword evidence="8" id="KW-0067">ATP-binding</keyword>
<keyword evidence="7" id="KW-0347">Helicase</keyword>